<sequence>MLPRKVMVKNMAIPLTKELLDIRLNLQSYESFGRSISQHILTLTKEKVSSPPTESIEIDLKALVSTIGDTGSVRIQIGETLIQLG</sequence>
<reference evidence="1 2" key="1">
    <citation type="submission" date="2020-05" db="EMBL/GenBank/DDBJ databases">
        <title>Genome Sequencing of Type Strains.</title>
        <authorList>
            <person name="Lemaire J.F."/>
            <person name="Inderbitzin P."/>
            <person name="Gregorio O.A."/>
            <person name="Collins S.B."/>
            <person name="Wespe N."/>
            <person name="Knight-Connoni V."/>
        </authorList>
    </citation>
    <scope>NUCLEOTIDE SEQUENCE [LARGE SCALE GENOMIC DNA]</scope>
    <source>
        <strain evidence="1 2">LMG 21957</strain>
    </source>
</reference>
<organism evidence="1 2">
    <name type="scientific">Paenibacillus xylanilyticus</name>
    <dbReference type="NCBI Taxonomy" id="248903"/>
    <lineage>
        <taxon>Bacteria</taxon>
        <taxon>Bacillati</taxon>
        <taxon>Bacillota</taxon>
        <taxon>Bacilli</taxon>
        <taxon>Bacillales</taxon>
        <taxon>Paenibacillaceae</taxon>
        <taxon>Paenibacillus</taxon>
    </lineage>
</organism>
<accession>A0A7Y6BS63</accession>
<gene>
    <name evidence="1" type="ORF">HP552_01555</name>
</gene>
<evidence type="ECO:0000313" key="2">
    <source>
        <dbReference type="Proteomes" id="UP000526125"/>
    </source>
</evidence>
<comment type="caution">
    <text evidence="1">The sequence shown here is derived from an EMBL/GenBank/DDBJ whole genome shotgun (WGS) entry which is preliminary data.</text>
</comment>
<name>A0A7Y6BS63_9BACL</name>
<dbReference type="EMBL" id="JABMCB010000119">
    <property type="protein sequence ID" value="NUU73967.1"/>
    <property type="molecule type" value="Genomic_DNA"/>
</dbReference>
<dbReference type="RefSeq" id="WP_175393951.1">
    <property type="nucleotide sequence ID" value="NZ_JABMCB010000119.1"/>
</dbReference>
<proteinExistence type="predicted"/>
<evidence type="ECO:0000313" key="1">
    <source>
        <dbReference type="EMBL" id="NUU73967.1"/>
    </source>
</evidence>
<dbReference type="AlphaFoldDB" id="A0A7Y6BS63"/>
<keyword evidence="2" id="KW-1185">Reference proteome</keyword>
<protein>
    <submittedName>
        <fullName evidence="1">Uncharacterized protein</fullName>
    </submittedName>
</protein>
<dbReference type="Proteomes" id="UP000526125">
    <property type="component" value="Unassembled WGS sequence"/>
</dbReference>